<comment type="caution">
    <text evidence="2">The sequence shown here is derived from an EMBL/GenBank/DDBJ whole genome shotgun (WGS) entry which is preliminary data.</text>
</comment>
<dbReference type="Gene3D" id="3.60.10.10">
    <property type="entry name" value="Endonuclease/exonuclease/phosphatase"/>
    <property type="match status" value="1"/>
</dbReference>
<accession>A0ABP0MGE0</accession>
<evidence type="ECO:0000259" key="1">
    <source>
        <dbReference type="Pfam" id="PF03372"/>
    </source>
</evidence>
<name>A0ABP0MGE0_9DINO</name>
<dbReference type="EMBL" id="CAXAMN010017446">
    <property type="protein sequence ID" value="CAK9050533.1"/>
    <property type="molecule type" value="Genomic_DNA"/>
</dbReference>
<evidence type="ECO:0000313" key="3">
    <source>
        <dbReference type="Proteomes" id="UP001642484"/>
    </source>
</evidence>
<keyword evidence="3" id="KW-1185">Reference proteome</keyword>
<gene>
    <name evidence="2" type="ORF">CCMP2556_LOCUS25750</name>
</gene>
<sequence length="292" mass="32236">MPWQDWNNRLAKERHSAICDCLLQLGADVICLQEFDFAAETPGFGVLCFAVLQLLVDFVGTGGKNEGLALLIRRAAFKDIEVQCEDLEPDFCDRVAMYAKITHVESGCRILVANTHLTVAHASNSHDIPFCRPRQMEQVLRRLLSAPCCDAVFICADMNSDHLEREPSGAYPPELVNRPVTMAFESGFVSALHTKHPGVRPISHTCSYAQDGCADYVLYQSNARLQLRDAFLHPSNLPLDVSWSASAYSEIMFSNSMSLSRCSLPHSHPSRAFALIHGCFTFQASGSQTAGP</sequence>
<dbReference type="InterPro" id="IPR050410">
    <property type="entry name" value="CCR4/nocturin_mRNA_transcr"/>
</dbReference>
<dbReference type="Pfam" id="PF03372">
    <property type="entry name" value="Exo_endo_phos"/>
    <property type="match status" value="1"/>
</dbReference>
<dbReference type="PANTHER" id="PTHR12121">
    <property type="entry name" value="CARBON CATABOLITE REPRESSOR PROTEIN 4"/>
    <property type="match status" value="1"/>
</dbReference>
<dbReference type="InterPro" id="IPR005135">
    <property type="entry name" value="Endo/exonuclease/phosphatase"/>
</dbReference>
<proteinExistence type="predicted"/>
<dbReference type="InterPro" id="IPR036691">
    <property type="entry name" value="Endo/exonu/phosph_ase_sf"/>
</dbReference>
<dbReference type="Proteomes" id="UP001642484">
    <property type="component" value="Unassembled WGS sequence"/>
</dbReference>
<dbReference type="PANTHER" id="PTHR12121:SF36">
    <property type="entry name" value="ENDONUCLEASE_EXONUCLEASE_PHOSPHATASE DOMAIN-CONTAINING PROTEIN"/>
    <property type="match status" value="1"/>
</dbReference>
<reference evidence="2 3" key="1">
    <citation type="submission" date="2024-02" db="EMBL/GenBank/DDBJ databases">
        <authorList>
            <person name="Chen Y."/>
            <person name="Shah S."/>
            <person name="Dougan E. K."/>
            <person name="Thang M."/>
            <person name="Chan C."/>
        </authorList>
    </citation>
    <scope>NUCLEOTIDE SEQUENCE [LARGE SCALE GENOMIC DNA]</scope>
</reference>
<feature type="domain" description="Endonuclease/exonuclease/phosphatase" evidence="1">
    <location>
        <begin position="13"/>
        <end position="234"/>
    </location>
</feature>
<organism evidence="2 3">
    <name type="scientific">Durusdinium trenchii</name>
    <dbReference type="NCBI Taxonomy" id="1381693"/>
    <lineage>
        <taxon>Eukaryota</taxon>
        <taxon>Sar</taxon>
        <taxon>Alveolata</taxon>
        <taxon>Dinophyceae</taxon>
        <taxon>Suessiales</taxon>
        <taxon>Symbiodiniaceae</taxon>
        <taxon>Durusdinium</taxon>
    </lineage>
</organism>
<dbReference type="SUPFAM" id="SSF56219">
    <property type="entry name" value="DNase I-like"/>
    <property type="match status" value="1"/>
</dbReference>
<evidence type="ECO:0000313" key="2">
    <source>
        <dbReference type="EMBL" id="CAK9050533.1"/>
    </source>
</evidence>
<protein>
    <recommendedName>
        <fullName evidence="1">Endonuclease/exonuclease/phosphatase domain-containing protein</fullName>
    </recommendedName>
</protein>